<dbReference type="Proteomes" id="UP000325516">
    <property type="component" value="Chromosome"/>
</dbReference>
<keyword evidence="2" id="KW-0808">Transferase</keyword>
<gene>
    <name evidence="2" type="ORF">F6J85_10340</name>
</gene>
<organism evidence="2 3">
    <name type="scientific">Microbacterium lushaniae</name>
    <dbReference type="NCBI Taxonomy" id="2614639"/>
    <lineage>
        <taxon>Bacteria</taxon>
        <taxon>Bacillati</taxon>
        <taxon>Actinomycetota</taxon>
        <taxon>Actinomycetes</taxon>
        <taxon>Micrococcales</taxon>
        <taxon>Microbacteriaceae</taxon>
        <taxon>Microbacterium</taxon>
    </lineage>
</organism>
<dbReference type="InterPro" id="IPR011009">
    <property type="entry name" value="Kinase-like_dom_sf"/>
</dbReference>
<keyword evidence="3" id="KW-1185">Reference proteome</keyword>
<dbReference type="Pfam" id="PF01636">
    <property type="entry name" value="APH"/>
    <property type="match status" value="1"/>
</dbReference>
<dbReference type="InterPro" id="IPR002575">
    <property type="entry name" value="Aminoglycoside_PTrfase"/>
</dbReference>
<dbReference type="EMBL" id="CP044232">
    <property type="protein sequence ID" value="QEW03462.1"/>
    <property type="molecule type" value="Genomic_DNA"/>
</dbReference>
<dbReference type="RefSeq" id="WP_150924908.1">
    <property type="nucleotide sequence ID" value="NZ_CP044232.1"/>
</dbReference>
<reference evidence="3" key="1">
    <citation type="submission" date="2019-09" db="EMBL/GenBank/DDBJ databases">
        <title>Mumia zhuanghuii sp. nov. isolated from the intestinal contents of plateau pika (Ochotona curzoniae) in the Qinghai-Tibet plateau of China.</title>
        <authorList>
            <person name="Tian Z."/>
        </authorList>
    </citation>
    <scope>NUCLEOTIDE SEQUENCE [LARGE SCALE GENOMIC DNA]</scope>
    <source>
        <strain evidence="3">L-031</strain>
    </source>
</reference>
<dbReference type="Gene3D" id="3.90.1200.10">
    <property type="match status" value="1"/>
</dbReference>
<dbReference type="InterPro" id="IPR051678">
    <property type="entry name" value="AGP_Transferase"/>
</dbReference>
<evidence type="ECO:0000313" key="2">
    <source>
        <dbReference type="EMBL" id="QEW03462.1"/>
    </source>
</evidence>
<dbReference type="GO" id="GO:0016740">
    <property type="term" value="F:transferase activity"/>
    <property type="evidence" value="ECO:0007669"/>
    <property type="project" value="UniProtKB-KW"/>
</dbReference>
<sequence length="293" mass="31798">MADELTRGLDPSTLARVAEFGARHRLWPAEAPARLLTHGTENITVEVGDHIARFGSPAVVEREVGVLTQLGATSPVAVPTPLAHEDGVFAYRRLPGTPLLRTAFPVSPAMISGLAGMLRALRRSRAAQALPRDLHPMKAWREEAIERVERLRSRLGAERAGQVLRALDRLPPDTGDSIPCHNDLGAEHILVDGSGAITGVIDWTDAARTDPARDVARIHRDLGPDAAAQLAHALDEAASDAAVIDRARFLACCLWLEDLEYAWEDAAARGPYLANAERTFAWTFADPLRRSTS</sequence>
<dbReference type="KEGG" id="mlz:F6J85_10340"/>
<evidence type="ECO:0000313" key="3">
    <source>
        <dbReference type="Proteomes" id="UP000325516"/>
    </source>
</evidence>
<proteinExistence type="predicted"/>
<name>A0A5J6L545_9MICO</name>
<dbReference type="SUPFAM" id="SSF56112">
    <property type="entry name" value="Protein kinase-like (PK-like)"/>
    <property type="match status" value="1"/>
</dbReference>
<protein>
    <submittedName>
        <fullName evidence="2">Phosphotransferase</fullName>
    </submittedName>
</protein>
<accession>A0A5J6L545</accession>
<evidence type="ECO:0000259" key="1">
    <source>
        <dbReference type="Pfam" id="PF01636"/>
    </source>
</evidence>
<dbReference type="AlphaFoldDB" id="A0A5J6L545"/>
<feature type="domain" description="Aminoglycoside phosphotransferase" evidence="1">
    <location>
        <begin position="34"/>
        <end position="249"/>
    </location>
</feature>
<dbReference type="PANTHER" id="PTHR21310">
    <property type="entry name" value="AMINOGLYCOSIDE PHOSPHOTRANSFERASE-RELATED-RELATED"/>
    <property type="match status" value="1"/>
</dbReference>